<comment type="caution">
    <text evidence="1">The sequence shown here is derived from an EMBL/GenBank/DDBJ whole genome shotgun (WGS) entry which is preliminary data.</text>
</comment>
<reference evidence="1" key="1">
    <citation type="submission" date="2011-01" db="EMBL/GenBank/DDBJ databases">
        <authorList>
            <person name="Muzny D."/>
            <person name="Qin X."/>
            <person name="Buhay C."/>
            <person name="Dugan-Rocha S."/>
            <person name="Ding Y."/>
            <person name="Chen G."/>
            <person name="Hawes A."/>
            <person name="Holder M."/>
            <person name="Jhangiani S."/>
            <person name="Johnson A."/>
            <person name="Khan Z."/>
            <person name="Li Z."/>
            <person name="Liu W."/>
            <person name="Liu X."/>
            <person name="Perez L."/>
            <person name="Shen H."/>
            <person name="Wang Q."/>
            <person name="Watt J."/>
            <person name="Xi L."/>
            <person name="Xin Y."/>
            <person name="Zhou J."/>
            <person name="Deng J."/>
            <person name="Jiang H."/>
            <person name="Liu Y."/>
            <person name="Qu J."/>
            <person name="Song X.-Z."/>
            <person name="Zhang L."/>
            <person name="Villasana D."/>
            <person name="Johnson A."/>
            <person name="Liu J."/>
            <person name="Liyanage D."/>
            <person name="Lorensuhewa L."/>
            <person name="Robinson T."/>
            <person name="Song A."/>
            <person name="Song B.-B."/>
            <person name="Dinh H."/>
            <person name="Thornton R."/>
            <person name="Coyle M."/>
            <person name="Francisco L."/>
            <person name="Jackson L."/>
            <person name="Javaid M."/>
            <person name="Korchina V."/>
            <person name="Kovar C."/>
            <person name="Mata R."/>
            <person name="Mathew T."/>
            <person name="Ngo R."/>
            <person name="Nguyen L."/>
            <person name="Nguyen N."/>
            <person name="Okwuonu G."/>
            <person name="Ongeri F."/>
            <person name="Pham C."/>
            <person name="Simmons D."/>
            <person name="Wilczek-Boney K."/>
            <person name="Hale W."/>
            <person name="Jakkamsetti A."/>
            <person name="Pham P."/>
            <person name="Ruth R."/>
            <person name="San Lucas F."/>
            <person name="Warren J."/>
            <person name="Zhang J."/>
            <person name="Zhao Z."/>
            <person name="Zhou C."/>
            <person name="Zhu D."/>
            <person name="Lee S."/>
            <person name="Bess C."/>
            <person name="Blankenburg K."/>
            <person name="Forbes L."/>
            <person name="Fu Q."/>
            <person name="Gubbala S."/>
            <person name="Hirani K."/>
            <person name="Jayaseelan J.C."/>
            <person name="Lara F."/>
            <person name="Munidasa M."/>
            <person name="Palculict T."/>
            <person name="Patil S."/>
            <person name="Pu L.-L."/>
            <person name="Saada N."/>
            <person name="Tang L."/>
            <person name="Weissenberger G."/>
            <person name="Zhu Y."/>
            <person name="Hemphill L."/>
            <person name="Shang Y."/>
            <person name="Youmans B."/>
            <person name="Ayvaz T."/>
            <person name="Ross M."/>
            <person name="Santibanez J."/>
            <person name="Aqrawi P."/>
            <person name="Gross S."/>
            <person name="Joshi V."/>
            <person name="Fowler G."/>
            <person name="Nazareth L."/>
            <person name="Reid J."/>
            <person name="Worley K."/>
            <person name="Petrosino J."/>
            <person name="Highlander S."/>
            <person name="Gibbs R."/>
        </authorList>
    </citation>
    <scope>NUCLEOTIDE SEQUENCE [LARGE SCALE GENOMIC DNA]</scope>
    <source>
        <strain evidence="1">ATCC 33269</strain>
    </source>
</reference>
<protein>
    <recommendedName>
        <fullName evidence="3">Polyketide cyclase/dehydrase</fullName>
    </recommendedName>
</protein>
<dbReference type="eggNOG" id="COG3427">
    <property type="taxonomic scope" value="Bacteria"/>
</dbReference>
<dbReference type="STRING" id="28134.SAMN05444288_0591"/>
<gene>
    <name evidence="1" type="ORF">HMPREF0663_10264</name>
</gene>
<evidence type="ECO:0000313" key="1">
    <source>
        <dbReference type="EMBL" id="EFZ37895.1"/>
    </source>
</evidence>
<name>E7RMB4_9BACT</name>
<organism evidence="1 2">
    <name type="scientific">Hoylesella oralis ATCC 33269</name>
    <dbReference type="NCBI Taxonomy" id="873533"/>
    <lineage>
        <taxon>Bacteria</taxon>
        <taxon>Pseudomonadati</taxon>
        <taxon>Bacteroidota</taxon>
        <taxon>Bacteroidia</taxon>
        <taxon>Bacteroidales</taxon>
        <taxon>Prevotellaceae</taxon>
        <taxon>Hoylesella</taxon>
    </lineage>
</organism>
<dbReference type="Proteomes" id="UP000005580">
    <property type="component" value="Unassembled WGS sequence"/>
</dbReference>
<evidence type="ECO:0008006" key="3">
    <source>
        <dbReference type="Google" id="ProtNLM"/>
    </source>
</evidence>
<dbReference type="SUPFAM" id="SSF55961">
    <property type="entry name" value="Bet v1-like"/>
    <property type="match status" value="1"/>
</dbReference>
<dbReference type="EMBL" id="AEPE02000002">
    <property type="protein sequence ID" value="EFZ37895.1"/>
    <property type="molecule type" value="Genomic_DNA"/>
</dbReference>
<evidence type="ECO:0000313" key="2">
    <source>
        <dbReference type="Proteomes" id="UP000005580"/>
    </source>
</evidence>
<keyword evidence="2" id="KW-1185">Reference proteome</keyword>
<dbReference type="HOGENOM" id="CLU_124440_0_0_10"/>
<accession>E7RMB4</accession>
<sequence length="137" mass="15694">MSSKFESSIREIPYSQHSVYDMLSDLSNINKVKDRIPEDKLKDLSFDADSISIKSPMGDVKLHIVEREEPKCIKFETAQSPLPFDFWIQILPVDASTSKMKLTIKADMNPFIKTMVQKPLQEGIEKIADALQTIQYE</sequence>
<dbReference type="RefSeq" id="WP_004368944.1">
    <property type="nucleotide sequence ID" value="NZ_GL833119.1"/>
</dbReference>
<dbReference type="AlphaFoldDB" id="E7RMB4"/>
<proteinExistence type="predicted"/>